<keyword evidence="1" id="KW-0812">Transmembrane</keyword>
<keyword evidence="3" id="KW-1185">Reference proteome</keyword>
<gene>
    <name evidence="2" type="ORF">PXEA_LOCUS6180</name>
</gene>
<evidence type="ECO:0000313" key="3">
    <source>
        <dbReference type="Proteomes" id="UP000784294"/>
    </source>
</evidence>
<dbReference type="Proteomes" id="UP000784294">
    <property type="component" value="Unassembled WGS sequence"/>
</dbReference>
<dbReference type="AlphaFoldDB" id="A0A448WIQ2"/>
<keyword evidence="1" id="KW-1133">Transmembrane helix</keyword>
<dbReference type="EMBL" id="CAAALY010015681">
    <property type="protein sequence ID" value="VEL12740.1"/>
    <property type="molecule type" value="Genomic_DNA"/>
</dbReference>
<feature type="transmembrane region" description="Helical" evidence="1">
    <location>
        <begin position="76"/>
        <end position="104"/>
    </location>
</feature>
<proteinExistence type="predicted"/>
<organism evidence="2 3">
    <name type="scientific">Protopolystoma xenopodis</name>
    <dbReference type="NCBI Taxonomy" id="117903"/>
    <lineage>
        <taxon>Eukaryota</taxon>
        <taxon>Metazoa</taxon>
        <taxon>Spiralia</taxon>
        <taxon>Lophotrochozoa</taxon>
        <taxon>Platyhelminthes</taxon>
        <taxon>Monogenea</taxon>
        <taxon>Polyopisthocotylea</taxon>
        <taxon>Polystomatidea</taxon>
        <taxon>Polystomatidae</taxon>
        <taxon>Protopolystoma</taxon>
    </lineage>
</organism>
<protein>
    <submittedName>
        <fullName evidence="2">Uncharacterized protein</fullName>
    </submittedName>
</protein>
<keyword evidence="1" id="KW-0472">Membrane</keyword>
<evidence type="ECO:0000313" key="2">
    <source>
        <dbReference type="EMBL" id="VEL12740.1"/>
    </source>
</evidence>
<feature type="transmembrane region" description="Helical" evidence="1">
    <location>
        <begin position="151"/>
        <end position="171"/>
    </location>
</feature>
<sequence>MVPLLVLAFVLDLTQDFAFVLALALVLFLTLFVFVFTLASSFHHIFPFLPPPPHRSLFRYHSHSHSRSHLHSRLRLAFTLHLHLTLAIVLILAYANVWVPAFFLHPLLFPHFRSRLLPTPNPHYGSLSLPLIPPLVLVSILDYLQFTSPSISILAGALFFCISPSLSRFAVAFA</sequence>
<feature type="transmembrane region" description="Helical" evidence="1">
    <location>
        <begin position="124"/>
        <end position="144"/>
    </location>
</feature>
<evidence type="ECO:0000256" key="1">
    <source>
        <dbReference type="SAM" id="Phobius"/>
    </source>
</evidence>
<name>A0A448WIQ2_9PLAT</name>
<accession>A0A448WIQ2</accession>
<reference evidence="2" key="1">
    <citation type="submission" date="2018-11" db="EMBL/GenBank/DDBJ databases">
        <authorList>
            <consortium name="Pathogen Informatics"/>
        </authorList>
    </citation>
    <scope>NUCLEOTIDE SEQUENCE</scope>
</reference>
<comment type="caution">
    <text evidence="2">The sequence shown here is derived from an EMBL/GenBank/DDBJ whole genome shotgun (WGS) entry which is preliminary data.</text>
</comment>
<feature type="transmembrane region" description="Helical" evidence="1">
    <location>
        <begin position="17"/>
        <end position="39"/>
    </location>
</feature>